<dbReference type="AlphaFoldDB" id="A0A117QZE1"/>
<comment type="caution">
    <text evidence="1">The sequence shown here is derived from an EMBL/GenBank/DDBJ whole genome shotgun (WGS) entry which is preliminary data.</text>
</comment>
<gene>
    <name evidence="1" type="ORF">AQJ54_30500</name>
</gene>
<keyword evidence="2" id="KW-1185">Reference proteome</keyword>
<organism evidence="1 2">
    <name type="scientific">Streptomyces griseorubiginosus</name>
    <dbReference type="NCBI Taxonomy" id="67304"/>
    <lineage>
        <taxon>Bacteria</taxon>
        <taxon>Bacillati</taxon>
        <taxon>Actinomycetota</taxon>
        <taxon>Actinomycetes</taxon>
        <taxon>Kitasatosporales</taxon>
        <taxon>Streptomycetaceae</taxon>
        <taxon>Streptomyces</taxon>
    </lineage>
</organism>
<proteinExistence type="predicted"/>
<sequence>MFQLVGQMVSMAAYLEMRLQMLATQLVETPYAAHWINGENSSRVIKLIGDIAKERPDVSSARRSELQMILGECTRLFTRRHGYVHGAWSIDAAAPDERGSWQTMRFTRGKHTPTFAPLSPEDLADLIRGFDEALSKVMTWMVDQIKLQSGVPIQDAEDGSNISEAKHD</sequence>
<reference evidence="1 2" key="1">
    <citation type="submission" date="2015-10" db="EMBL/GenBank/DDBJ databases">
        <title>Draft genome sequence of Streptomyces griseorubiginosus DSM 40469, type strain for the species Streptomyces griseorubiginosus.</title>
        <authorList>
            <person name="Ruckert C."/>
            <person name="Winkler A."/>
            <person name="Kalinowski J."/>
            <person name="Kampfer P."/>
            <person name="Glaeser S."/>
        </authorList>
    </citation>
    <scope>NUCLEOTIDE SEQUENCE [LARGE SCALE GENOMIC DNA]</scope>
    <source>
        <strain evidence="1 2">DSM 40469</strain>
    </source>
</reference>
<evidence type="ECO:0000313" key="2">
    <source>
        <dbReference type="Proteomes" id="UP000054375"/>
    </source>
</evidence>
<protein>
    <submittedName>
        <fullName evidence="1">Uncharacterized protein</fullName>
    </submittedName>
</protein>
<dbReference type="Proteomes" id="UP000054375">
    <property type="component" value="Unassembled WGS sequence"/>
</dbReference>
<name>A0A117QZE1_9ACTN</name>
<evidence type="ECO:0000313" key="1">
    <source>
        <dbReference type="EMBL" id="KUN62683.1"/>
    </source>
</evidence>
<dbReference type="EMBL" id="LMWV01000024">
    <property type="protein sequence ID" value="KUN62683.1"/>
    <property type="molecule type" value="Genomic_DNA"/>
</dbReference>
<accession>A0A117QZE1</accession>